<keyword evidence="1" id="KW-0732">Signal</keyword>
<dbReference type="Pfam" id="PF03625">
    <property type="entry name" value="DUF302"/>
    <property type="match status" value="1"/>
</dbReference>
<feature type="chain" id="PRO_5029017757" evidence="1">
    <location>
        <begin position="19"/>
        <end position="157"/>
    </location>
</feature>
<dbReference type="EMBL" id="JAAFGW010000222">
    <property type="protein sequence ID" value="NDP49181.1"/>
    <property type="molecule type" value="Genomic_DNA"/>
</dbReference>
<dbReference type="InterPro" id="IPR035923">
    <property type="entry name" value="TT1751-like_sf"/>
</dbReference>
<feature type="domain" description="DUF302" evidence="2">
    <location>
        <begin position="77"/>
        <end position="125"/>
    </location>
</feature>
<evidence type="ECO:0000313" key="3">
    <source>
        <dbReference type="EMBL" id="NDP49181.1"/>
    </source>
</evidence>
<organism evidence="3 4">
    <name type="scientific">Sulfuriferula multivorans</name>
    <dbReference type="NCBI Taxonomy" id="1559896"/>
    <lineage>
        <taxon>Bacteria</taxon>
        <taxon>Pseudomonadati</taxon>
        <taxon>Pseudomonadota</taxon>
        <taxon>Betaproteobacteria</taxon>
        <taxon>Nitrosomonadales</taxon>
        <taxon>Sulfuricellaceae</taxon>
        <taxon>Sulfuriferula</taxon>
    </lineage>
</organism>
<evidence type="ECO:0000259" key="2">
    <source>
        <dbReference type="Pfam" id="PF03625"/>
    </source>
</evidence>
<dbReference type="InterPro" id="IPR005180">
    <property type="entry name" value="DUF302"/>
</dbReference>
<evidence type="ECO:0000313" key="4">
    <source>
        <dbReference type="Proteomes" id="UP000483432"/>
    </source>
</evidence>
<name>A0A7C9TAI7_9PROT</name>
<dbReference type="Proteomes" id="UP000483432">
    <property type="component" value="Unassembled WGS sequence"/>
</dbReference>
<evidence type="ECO:0000256" key="1">
    <source>
        <dbReference type="SAM" id="SignalP"/>
    </source>
</evidence>
<sequence length="157" mass="17025">MKSILVFLLALVSLNAFAESPAVYGKSVDQSLETAYKRVFKALEGNGFKVVYEVDMLENLTKFAKKNAVKDFNLNQLEGIKSMVFCNGALAIKISNADPTMLAMCPLHLTLTQKAGRATILFVRPSFIAQGSKAEAPAKELEEKVIKAIESGLNAAP</sequence>
<feature type="signal peptide" evidence="1">
    <location>
        <begin position="1"/>
        <end position="18"/>
    </location>
</feature>
<comment type="caution">
    <text evidence="3">The sequence shown here is derived from an EMBL/GenBank/DDBJ whole genome shotgun (WGS) entry which is preliminary data.</text>
</comment>
<dbReference type="Gene3D" id="3.30.310.70">
    <property type="entry name" value="TT1751-like domain"/>
    <property type="match status" value="1"/>
</dbReference>
<protein>
    <submittedName>
        <fullName evidence="3">DUF302 domain-containing protein</fullName>
    </submittedName>
</protein>
<proteinExistence type="predicted"/>
<dbReference type="AlphaFoldDB" id="A0A7C9TAI7"/>
<gene>
    <name evidence="3" type="ORF">GZ085_12500</name>
</gene>
<reference evidence="3 4" key="1">
    <citation type="submission" date="2019-09" db="EMBL/GenBank/DDBJ databases">
        <title>H2 Metabolism Revealed by Metagenomic Analysis in Subglacial Sediment of East Antarctica.</title>
        <authorList>
            <person name="Yang Z."/>
            <person name="Zhang Y."/>
            <person name="Lv Y."/>
            <person name="Yan W."/>
            <person name="Xiao X."/>
            <person name="Sun B."/>
            <person name="Ma H."/>
        </authorList>
    </citation>
    <scope>NUCLEOTIDE SEQUENCE [LARGE SCALE GENOMIC DNA]</scope>
    <source>
        <strain evidence="3">Bin2_2</strain>
    </source>
</reference>
<dbReference type="CDD" id="cd14797">
    <property type="entry name" value="DUF302"/>
    <property type="match status" value="1"/>
</dbReference>
<dbReference type="SUPFAM" id="SSF103247">
    <property type="entry name" value="TT1751-like"/>
    <property type="match status" value="1"/>
</dbReference>
<accession>A0A7C9TAI7</accession>